<proteinExistence type="inferred from homology"/>
<evidence type="ECO:0000256" key="2">
    <source>
        <dbReference type="ARBA" id="ARBA00023239"/>
    </source>
</evidence>
<dbReference type="SMART" id="SM01119">
    <property type="entry name" value="D-ser_dehydrat"/>
    <property type="match status" value="1"/>
</dbReference>
<evidence type="ECO:0000259" key="3">
    <source>
        <dbReference type="SMART" id="SM01119"/>
    </source>
</evidence>
<dbReference type="RefSeq" id="WP_379725013.1">
    <property type="nucleotide sequence ID" value="NZ_JBHRYJ010000001.1"/>
</dbReference>
<reference evidence="5" key="1">
    <citation type="journal article" date="2019" name="Int. J. Syst. Evol. Microbiol.">
        <title>The Global Catalogue of Microorganisms (GCM) 10K type strain sequencing project: providing services to taxonomists for standard genome sequencing and annotation.</title>
        <authorList>
            <consortium name="The Broad Institute Genomics Platform"/>
            <consortium name="The Broad Institute Genome Sequencing Center for Infectious Disease"/>
            <person name="Wu L."/>
            <person name="Ma J."/>
        </authorList>
    </citation>
    <scope>NUCLEOTIDE SEQUENCE [LARGE SCALE GENOMIC DNA]</scope>
    <source>
        <strain evidence="5">KCTC 42182</strain>
    </source>
</reference>
<evidence type="ECO:0000256" key="1">
    <source>
        <dbReference type="ARBA" id="ARBA00005323"/>
    </source>
</evidence>
<dbReference type="GO" id="GO:0008784">
    <property type="term" value="F:alanine racemase activity"/>
    <property type="evidence" value="ECO:0007669"/>
    <property type="project" value="UniProtKB-EC"/>
</dbReference>
<dbReference type="InterPro" id="IPR026956">
    <property type="entry name" value="D-ser_dehydrat-like_dom"/>
</dbReference>
<dbReference type="Pfam" id="PF14031">
    <property type="entry name" value="D-ser_dehydrat"/>
    <property type="match status" value="1"/>
</dbReference>
<dbReference type="Pfam" id="PF01168">
    <property type="entry name" value="Ala_racemase_N"/>
    <property type="match status" value="1"/>
</dbReference>
<comment type="similarity">
    <text evidence="1">Belongs to the DSD1 family.</text>
</comment>
<sequence>MTQLQLADLPTPVLILDRARLLANTARMRDRAASLGLSLRPHMKTAKSATVAILAHAGTKGPVTVSTLVEAAHFAAAGFRDILYAVPVAPQKLDQAAAIMRDTACDLKLITDNIAVAEAIAAAGRRLGVRFRTLIKIDCGLGRTGIAPDSPDLLPLAAALSAPGAELAGVLTHAGHSYHAHSIAEIKAIAEDERLAVVTAAGRLRAAGHACAIVSVGSTPTALHAESYAGVTEMRPGNYMFFDLFQAGVGSCRMEDIAVSVLATVVSHHPGRGHLLLDAGGLALSKDTGANEHSPGTGYGLVCRPGDAVPLPDLAVRDVHQEHGLVGRRDGGAADFLSAHPPGSRLRVLPNHSCMTAAMYDRYYVTDPAVAGGLAVVAEWDRVNGW</sequence>
<accession>A0ABV7VG40</accession>
<dbReference type="EMBL" id="JBHRYJ010000001">
    <property type="protein sequence ID" value="MFC3675786.1"/>
    <property type="molecule type" value="Genomic_DNA"/>
</dbReference>
<protein>
    <submittedName>
        <fullName evidence="4">Alanine racemase</fullName>
        <ecNumber evidence="4">5.1.1.1</ecNumber>
    </submittedName>
</protein>
<evidence type="ECO:0000313" key="5">
    <source>
        <dbReference type="Proteomes" id="UP001595711"/>
    </source>
</evidence>
<dbReference type="InterPro" id="IPR051466">
    <property type="entry name" value="D-amino_acid_metab_enzyme"/>
</dbReference>
<evidence type="ECO:0000313" key="4">
    <source>
        <dbReference type="EMBL" id="MFC3675786.1"/>
    </source>
</evidence>
<dbReference type="PANTHER" id="PTHR28004">
    <property type="entry name" value="ZGC:162816-RELATED"/>
    <property type="match status" value="1"/>
</dbReference>
<dbReference type="InterPro" id="IPR029066">
    <property type="entry name" value="PLP-binding_barrel"/>
</dbReference>
<dbReference type="SUPFAM" id="SSF51419">
    <property type="entry name" value="PLP-binding barrel"/>
    <property type="match status" value="1"/>
</dbReference>
<dbReference type="Gene3D" id="2.40.37.20">
    <property type="entry name" value="D-serine dehydratase-like domain"/>
    <property type="match status" value="1"/>
</dbReference>
<name>A0ABV7VG40_9PROT</name>
<dbReference type="InterPro" id="IPR042208">
    <property type="entry name" value="D-ser_dehydrat-like_sf"/>
</dbReference>
<dbReference type="InterPro" id="IPR001608">
    <property type="entry name" value="Ala_racemase_N"/>
</dbReference>
<dbReference type="Gene3D" id="3.20.20.10">
    <property type="entry name" value="Alanine racemase"/>
    <property type="match status" value="1"/>
</dbReference>
<dbReference type="Proteomes" id="UP001595711">
    <property type="component" value="Unassembled WGS sequence"/>
</dbReference>
<dbReference type="EC" id="5.1.1.1" evidence="4"/>
<dbReference type="PANTHER" id="PTHR28004:SF2">
    <property type="entry name" value="D-SERINE DEHYDRATASE"/>
    <property type="match status" value="1"/>
</dbReference>
<comment type="caution">
    <text evidence="4">The sequence shown here is derived from an EMBL/GenBank/DDBJ whole genome shotgun (WGS) entry which is preliminary data.</text>
</comment>
<keyword evidence="5" id="KW-1185">Reference proteome</keyword>
<gene>
    <name evidence="4" type="ORF">ACFOOQ_09550</name>
</gene>
<feature type="domain" description="D-serine dehydratase-like" evidence="3">
    <location>
        <begin position="258"/>
        <end position="367"/>
    </location>
</feature>
<keyword evidence="2" id="KW-0456">Lyase</keyword>
<organism evidence="4 5">
    <name type="scientific">Ferrovibrio xuzhouensis</name>
    <dbReference type="NCBI Taxonomy" id="1576914"/>
    <lineage>
        <taxon>Bacteria</taxon>
        <taxon>Pseudomonadati</taxon>
        <taxon>Pseudomonadota</taxon>
        <taxon>Alphaproteobacteria</taxon>
        <taxon>Rhodospirillales</taxon>
        <taxon>Rhodospirillaceae</taxon>
        <taxon>Ferrovibrio</taxon>
    </lineage>
</organism>
<keyword evidence="4" id="KW-0413">Isomerase</keyword>